<protein>
    <submittedName>
        <fullName evidence="4">Uncharacterized protein LOC108609824</fullName>
    </submittedName>
</protein>
<gene>
    <name evidence="4" type="primary">LOC108609824</name>
</gene>
<feature type="chain" id="PRO_5045586154" evidence="2">
    <location>
        <begin position="17"/>
        <end position="295"/>
    </location>
</feature>
<name>A0ABM1NQ43_DROAR</name>
<organism evidence="3 4">
    <name type="scientific">Drosophila arizonae</name>
    <name type="common">Fruit fly</name>
    <dbReference type="NCBI Taxonomy" id="7263"/>
    <lineage>
        <taxon>Eukaryota</taxon>
        <taxon>Metazoa</taxon>
        <taxon>Ecdysozoa</taxon>
        <taxon>Arthropoda</taxon>
        <taxon>Hexapoda</taxon>
        <taxon>Insecta</taxon>
        <taxon>Pterygota</taxon>
        <taxon>Neoptera</taxon>
        <taxon>Endopterygota</taxon>
        <taxon>Diptera</taxon>
        <taxon>Brachycera</taxon>
        <taxon>Muscomorpha</taxon>
        <taxon>Ephydroidea</taxon>
        <taxon>Drosophilidae</taxon>
        <taxon>Drosophila</taxon>
    </lineage>
</organism>
<feature type="region of interest" description="Disordered" evidence="1">
    <location>
        <begin position="152"/>
        <end position="215"/>
    </location>
</feature>
<sequence>MQYLLAFLLTVGSALAIEELPDPKHPEPPLQPTKATASLGKAENTTKKEDPRLVNVPFTECKPYEVFSLTKGCVNRKPYMKDIIFKTWSSKSVERVMLGNDSGEVQCAINELHTIFGCEPMGKKLRDSAAPRAAVLPNYLYGSKIYNSKEAIPQTDDSEPISNGNTGTNPSRARPPSEKVLGRNLPLDKPESTAGAAGAGNATQGGSTNATATPDEVNEILQKVIGHNRKRKYSFLPGRLLNTYRKCRPYEVLGKGRRCIRKKGKVGFYTHRSHVYGIQKRHRHPAIYKSKNSKS</sequence>
<reference evidence="3" key="1">
    <citation type="journal article" date="1997" name="Nucleic Acids Res.">
        <title>tRNAscan-SE: a program for improved detection of transfer RNA genes in genomic sequence.</title>
        <authorList>
            <person name="Lowe T.M."/>
            <person name="Eddy S.R."/>
        </authorList>
    </citation>
    <scope>NUCLEOTIDE SEQUENCE [LARGE SCALE GENOMIC DNA]</scope>
</reference>
<proteinExistence type="predicted"/>
<keyword evidence="3" id="KW-1185">Reference proteome</keyword>
<feature type="compositionally biased region" description="Low complexity" evidence="1">
    <location>
        <begin position="192"/>
        <end position="213"/>
    </location>
</feature>
<evidence type="ECO:0000313" key="3">
    <source>
        <dbReference type="Proteomes" id="UP000694904"/>
    </source>
</evidence>
<reference evidence="4" key="3">
    <citation type="submission" date="2025-08" db="UniProtKB">
        <authorList>
            <consortium name="RefSeq"/>
        </authorList>
    </citation>
    <scope>IDENTIFICATION</scope>
    <source>
        <tissue evidence="4">Whole organism</tissue>
    </source>
</reference>
<feature type="region of interest" description="Disordered" evidence="1">
    <location>
        <begin position="20"/>
        <end position="48"/>
    </location>
</feature>
<keyword evidence="2" id="KW-0732">Signal</keyword>
<dbReference type="GeneID" id="108609824"/>
<reference evidence="3" key="2">
    <citation type="journal article" date="2016" name="G3 (Bethesda)">
        <title>Genome Evolution in Three Species of Cactophilic Drosophila.</title>
        <authorList>
            <person name="Sanchez-Flores A."/>
            <person name="Penazola F."/>
            <person name="Carpinteyro-Ponce J."/>
            <person name="Nazario-Yepiz N."/>
            <person name="Abreu-Goodger C."/>
            <person name="Machado C.A."/>
            <person name="Markow T.A."/>
        </authorList>
    </citation>
    <scope>NUCLEOTIDE SEQUENCE [LARGE SCALE GENOMIC DNA]</scope>
</reference>
<feature type="compositionally biased region" description="Basic and acidic residues" evidence="1">
    <location>
        <begin position="175"/>
        <end position="191"/>
    </location>
</feature>
<evidence type="ECO:0000313" key="4">
    <source>
        <dbReference type="RefSeq" id="XP_017857079.1"/>
    </source>
</evidence>
<feature type="signal peptide" evidence="2">
    <location>
        <begin position="1"/>
        <end position="16"/>
    </location>
</feature>
<evidence type="ECO:0000256" key="2">
    <source>
        <dbReference type="SAM" id="SignalP"/>
    </source>
</evidence>
<dbReference type="Proteomes" id="UP000694904">
    <property type="component" value="Chromosome 2"/>
</dbReference>
<dbReference type="RefSeq" id="XP_017857079.1">
    <property type="nucleotide sequence ID" value="XM_018001590.1"/>
</dbReference>
<evidence type="ECO:0000256" key="1">
    <source>
        <dbReference type="SAM" id="MobiDB-lite"/>
    </source>
</evidence>
<feature type="compositionally biased region" description="Polar residues" evidence="1">
    <location>
        <begin position="160"/>
        <end position="171"/>
    </location>
</feature>
<accession>A0ABM1NQ43</accession>